<keyword evidence="3" id="KW-0614">Plasmid</keyword>
<dbReference type="RefSeq" id="WP_316704357.1">
    <property type="nucleotide sequence ID" value="NZ_CP136337.1"/>
</dbReference>
<keyword evidence="4" id="KW-1185">Reference proteome</keyword>
<dbReference type="PANTHER" id="PTHR42928">
    <property type="entry name" value="TRICARBOXYLATE-BINDING PROTEIN"/>
    <property type="match status" value="1"/>
</dbReference>
<organism evidence="3 4">
    <name type="scientific">Piscinibacter gummiphilus</name>
    <dbReference type="NCBI Taxonomy" id="946333"/>
    <lineage>
        <taxon>Bacteria</taxon>
        <taxon>Pseudomonadati</taxon>
        <taxon>Pseudomonadota</taxon>
        <taxon>Betaproteobacteria</taxon>
        <taxon>Burkholderiales</taxon>
        <taxon>Sphaerotilaceae</taxon>
        <taxon>Piscinibacter</taxon>
    </lineage>
</organism>
<keyword evidence="2" id="KW-0732">Signal</keyword>
<dbReference type="EMBL" id="CP136337">
    <property type="protein sequence ID" value="WOB11180.1"/>
    <property type="molecule type" value="Genomic_DNA"/>
</dbReference>
<feature type="chain" id="PRO_5046173723" evidence="2">
    <location>
        <begin position="35"/>
        <end position="332"/>
    </location>
</feature>
<protein>
    <submittedName>
        <fullName evidence="3">Tripartite tricarboxylate transporter substrate-binding protein</fullName>
    </submittedName>
</protein>
<dbReference type="Proteomes" id="UP001303946">
    <property type="component" value="Plasmid unnamed1"/>
</dbReference>
<dbReference type="InterPro" id="IPR005064">
    <property type="entry name" value="BUG"/>
</dbReference>
<sequence>MKKPYVTVPSVVTFLRALAVSAALLIANAPSAMAGPAPITLVVPFAPGGPTDRIAHAFADAVARQQPEQVIRIENVGGQGGTLGAARVARSPADGSVLLLQNIAMSAAPALYKDLPYDTLEDFVHIGMLQEVPMTLIGRNGLPATAAGLKRLLNDPSARRPVIAHAGTGSASHLCGLLFQRAWNVALDQKTYKGNAPATADLLSGNVDLLCDATTSAGIQVNARSVHAYAVTSAARLLQEPWRSVPTAREVGLKDAEISVWFALAAPKGTAEEDVARLNALLRRVVEDPAFVREQEALGAIVTRDARLTPAIHKRFVASQIQHWTETLRAPN</sequence>
<evidence type="ECO:0000256" key="1">
    <source>
        <dbReference type="ARBA" id="ARBA00006987"/>
    </source>
</evidence>
<evidence type="ECO:0000313" key="3">
    <source>
        <dbReference type="EMBL" id="WOB11180.1"/>
    </source>
</evidence>
<gene>
    <name evidence="3" type="ORF">RXV79_27495</name>
</gene>
<accession>A0ABZ0D217</accession>
<reference evidence="3 4" key="1">
    <citation type="submission" date="2023-10" db="EMBL/GenBank/DDBJ databases">
        <title>Bacteria for the degradation of biodegradable plastic PBAT(Polybutylene adipate terephthalate).</title>
        <authorList>
            <person name="Weon H.-Y."/>
            <person name="Yeon J."/>
        </authorList>
    </citation>
    <scope>NUCLEOTIDE SEQUENCE [LARGE SCALE GENOMIC DNA]</scope>
    <source>
        <strain evidence="3 4">SBD 7-3</strain>
        <plasmid evidence="3 4">unnamed1</plasmid>
    </source>
</reference>
<proteinExistence type="inferred from homology"/>
<dbReference type="SUPFAM" id="SSF53850">
    <property type="entry name" value="Periplasmic binding protein-like II"/>
    <property type="match status" value="1"/>
</dbReference>
<evidence type="ECO:0000313" key="4">
    <source>
        <dbReference type="Proteomes" id="UP001303946"/>
    </source>
</evidence>
<dbReference type="PIRSF" id="PIRSF017082">
    <property type="entry name" value="YflP"/>
    <property type="match status" value="1"/>
</dbReference>
<dbReference type="PANTHER" id="PTHR42928:SF5">
    <property type="entry name" value="BLR1237 PROTEIN"/>
    <property type="match status" value="1"/>
</dbReference>
<dbReference type="InterPro" id="IPR042100">
    <property type="entry name" value="Bug_dom1"/>
</dbReference>
<feature type="signal peptide" evidence="2">
    <location>
        <begin position="1"/>
        <end position="34"/>
    </location>
</feature>
<dbReference type="Gene3D" id="3.40.190.150">
    <property type="entry name" value="Bordetella uptake gene, domain 1"/>
    <property type="match status" value="1"/>
</dbReference>
<dbReference type="Pfam" id="PF03401">
    <property type="entry name" value="TctC"/>
    <property type="match status" value="1"/>
</dbReference>
<name>A0ABZ0D217_9BURK</name>
<dbReference type="Gene3D" id="3.40.190.10">
    <property type="entry name" value="Periplasmic binding protein-like II"/>
    <property type="match status" value="1"/>
</dbReference>
<comment type="similarity">
    <text evidence="1">Belongs to the UPF0065 (bug) family.</text>
</comment>
<evidence type="ECO:0000256" key="2">
    <source>
        <dbReference type="SAM" id="SignalP"/>
    </source>
</evidence>
<geneLocation type="plasmid" evidence="3 4">
    <name>unnamed1</name>
</geneLocation>